<evidence type="ECO:0000256" key="1">
    <source>
        <dbReference type="ARBA" id="ARBA00004496"/>
    </source>
</evidence>
<name>A0A250FRD1_9FLAO</name>
<keyword evidence="8" id="KW-0067">ATP-binding</keyword>
<dbReference type="RefSeq" id="WP_002666373.1">
    <property type="nucleotide sequence ID" value="NZ_CAUPXI010000012.1"/>
</dbReference>
<dbReference type="InterPro" id="IPR027417">
    <property type="entry name" value="P-loop_NTPase"/>
</dbReference>
<dbReference type="Pfam" id="PF02367">
    <property type="entry name" value="TsaE"/>
    <property type="match status" value="1"/>
</dbReference>
<dbReference type="GO" id="GO:0046872">
    <property type="term" value="F:metal ion binding"/>
    <property type="evidence" value="ECO:0007669"/>
    <property type="project" value="UniProtKB-KW"/>
</dbReference>
<evidence type="ECO:0000313" key="14">
    <source>
        <dbReference type="Proteomes" id="UP001324270"/>
    </source>
</evidence>
<keyword evidence="6" id="KW-0479">Metal-binding</keyword>
<dbReference type="GeneID" id="84809102"/>
<evidence type="ECO:0000256" key="2">
    <source>
        <dbReference type="ARBA" id="ARBA00007599"/>
    </source>
</evidence>
<dbReference type="GO" id="GO:0005524">
    <property type="term" value="F:ATP binding"/>
    <property type="evidence" value="ECO:0007669"/>
    <property type="project" value="UniProtKB-KW"/>
</dbReference>
<dbReference type="GO" id="GO:0016740">
    <property type="term" value="F:transferase activity"/>
    <property type="evidence" value="ECO:0007669"/>
    <property type="project" value="UniProtKB-KW"/>
</dbReference>
<sequence length="140" mass="16140">MQYTLSEIDSIAHTFVKEVLPHSHRVILFQGAMGAGKTTFIRSLCKALGVKDIVSSPTFSLVNEYQGNPERIFHFDLYRIEDEAEALDFGIEEYWQGNDWCFIEWGERIPTLLPEAYSEFVFTLIDDITRDISIIHHPTV</sequence>
<evidence type="ECO:0000256" key="5">
    <source>
        <dbReference type="ARBA" id="ARBA00022694"/>
    </source>
</evidence>
<comment type="similarity">
    <text evidence="2">Belongs to the TsaE family.</text>
</comment>
<dbReference type="AlphaFoldDB" id="A0A250FRD1"/>
<keyword evidence="9" id="KW-0460">Magnesium</keyword>
<organism evidence="11 13">
    <name type="scientific">Capnocytophaga gingivalis</name>
    <dbReference type="NCBI Taxonomy" id="1017"/>
    <lineage>
        <taxon>Bacteria</taxon>
        <taxon>Pseudomonadati</taxon>
        <taxon>Bacteroidota</taxon>
        <taxon>Flavobacteriia</taxon>
        <taxon>Flavobacteriales</taxon>
        <taxon>Flavobacteriaceae</taxon>
        <taxon>Capnocytophaga</taxon>
    </lineage>
</organism>
<dbReference type="InterPro" id="IPR003442">
    <property type="entry name" value="T6A_TsaE"/>
</dbReference>
<reference evidence="11" key="1">
    <citation type="journal article" date="2017" name="Genome Announc.">
        <title>Twelve Complete Reference Genomes of Clinical Isolates in the Capnocytophaga Genus.</title>
        <authorList>
            <person name="Villarma A."/>
            <person name="Gulvik C.A."/>
            <person name="Rowe L.A."/>
            <person name="Sheth M."/>
            <person name="Juieng P."/>
            <person name="Nicholson A.C."/>
            <person name="Loparev V.N."/>
            <person name="McQuiston J.R."/>
        </authorList>
    </citation>
    <scope>NUCLEOTIDE SEQUENCE</scope>
    <source>
        <strain evidence="11">H1496</strain>
    </source>
</reference>
<evidence type="ECO:0000313" key="13">
    <source>
        <dbReference type="Proteomes" id="UP000217250"/>
    </source>
</evidence>
<dbReference type="EMBL" id="JAYKBV010000025">
    <property type="protein sequence ID" value="MEB3041615.1"/>
    <property type="molecule type" value="Genomic_DNA"/>
</dbReference>
<keyword evidence="7" id="KW-0547">Nucleotide-binding</keyword>
<dbReference type="Proteomes" id="UP000217250">
    <property type="component" value="Chromosome"/>
</dbReference>
<evidence type="ECO:0000256" key="3">
    <source>
        <dbReference type="ARBA" id="ARBA00019010"/>
    </source>
</evidence>
<keyword evidence="11" id="KW-0808">Transferase</keyword>
<evidence type="ECO:0000256" key="8">
    <source>
        <dbReference type="ARBA" id="ARBA00022840"/>
    </source>
</evidence>
<evidence type="ECO:0000313" key="12">
    <source>
        <dbReference type="EMBL" id="MEB3041615.1"/>
    </source>
</evidence>
<evidence type="ECO:0000313" key="11">
    <source>
        <dbReference type="EMBL" id="ATA87653.1"/>
    </source>
</evidence>
<dbReference type="Proteomes" id="UP001324270">
    <property type="component" value="Unassembled WGS sequence"/>
</dbReference>
<dbReference type="OMA" id="VCLIEWA"/>
<keyword evidence="14" id="KW-1185">Reference proteome</keyword>
<reference evidence="12 14" key="3">
    <citation type="submission" date="2023-12" db="EMBL/GenBank/DDBJ databases">
        <title>Genomic sequences of Capnocytophaga and Parvimonas strains.</title>
        <authorList>
            <person name="Watt R.M."/>
            <person name="Wang M."/>
            <person name="Yang T."/>
            <person name="Tong W.M."/>
        </authorList>
    </citation>
    <scope>NUCLEOTIDE SEQUENCE [LARGE SCALE GENOMIC DNA]</scope>
    <source>
        <strain evidence="12 14">CCUG 13156</strain>
    </source>
</reference>
<dbReference type="GO" id="GO:0002949">
    <property type="term" value="P:tRNA threonylcarbamoyladenosine modification"/>
    <property type="evidence" value="ECO:0007669"/>
    <property type="project" value="InterPro"/>
</dbReference>
<dbReference type="KEGG" id="cgh:CGC50_11145"/>
<dbReference type="SUPFAM" id="SSF52540">
    <property type="entry name" value="P-loop containing nucleoside triphosphate hydrolases"/>
    <property type="match status" value="1"/>
</dbReference>
<dbReference type="OrthoDB" id="9815896at2"/>
<reference evidence="13" key="2">
    <citation type="submission" date="2017-06" db="EMBL/GenBank/DDBJ databases">
        <title>Capnocytophaga spp. assemblies.</title>
        <authorList>
            <person name="Gulvik C.A."/>
        </authorList>
    </citation>
    <scope>NUCLEOTIDE SEQUENCE [LARGE SCALE GENOMIC DNA]</scope>
    <source>
        <strain evidence="13">H1496</strain>
    </source>
</reference>
<keyword evidence="4" id="KW-0963">Cytoplasm</keyword>
<evidence type="ECO:0000256" key="4">
    <source>
        <dbReference type="ARBA" id="ARBA00022490"/>
    </source>
</evidence>
<evidence type="ECO:0000256" key="10">
    <source>
        <dbReference type="ARBA" id="ARBA00032441"/>
    </source>
</evidence>
<evidence type="ECO:0000256" key="7">
    <source>
        <dbReference type="ARBA" id="ARBA00022741"/>
    </source>
</evidence>
<evidence type="ECO:0000256" key="6">
    <source>
        <dbReference type="ARBA" id="ARBA00022723"/>
    </source>
</evidence>
<dbReference type="PANTHER" id="PTHR33540">
    <property type="entry name" value="TRNA THREONYLCARBAMOYLADENOSINE BIOSYNTHESIS PROTEIN TSAE"/>
    <property type="match status" value="1"/>
</dbReference>
<accession>A0A250FRD1</accession>
<keyword evidence="5" id="KW-0819">tRNA processing</keyword>
<dbReference type="Gene3D" id="3.40.50.300">
    <property type="entry name" value="P-loop containing nucleotide triphosphate hydrolases"/>
    <property type="match status" value="1"/>
</dbReference>
<dbReference type="GO" id="GO:0005737">
    <property type="term" value="C:cytoplasm"/>
    <property type="evidence" value="ECO:0007669"/>
    <property type="project" value="UniProtKB-SubCell"/>
</dbReference>
<gene>
    <name evidence="12" type="primary">tsaE</name>
    <name evidence="11" type="ORF">CGC50_11145</name>
    <name evidence="12" type="ORF">VJJ49_13105</name>
</gene>
<dbReference type="NCBIfam" id="TIGR00150">
    <property type="entry name" value="T6A_YjeE"/>
    <property type="match status" value="1"/>
</dbReference>
<proteinExistence type="inferred from homology"/>
<dbReference type="EMBL" id="CP022386">
    <property type="protein sequence ID" value="ATA87653.1"/>
    <property type="molecule type" value="Genomic_DNA"/>
</dbReference>
<evidence type="ECO:0000256" key="9">
    <source>
        <dbReference type="ARBA" id="ARBA00022842"/>
    </source>
</evidence>
<dbReference type="PANTHER" id="PTHR33540:SF2">
    <property type="entry name" value="TRNA THREONYLCARBAMOYLADENOSINE BIOSYNTHESIS PROTEIN TSAE"/>
    <property type="match status" value="1"/>
</dbReference>
<comment type="subcellular location">
    <subcellularLocation>
        <location evidence="1">Cytoplasm</location>
    </subcellularLocation>
</comment>
<protein>
    <recommendedName>
        <fullName evidence="3">tRNA threonylcarbamoyladenosine biosynthesis protein TsaE</fullName>
    </recommendedName>
    <alternativeName>
        <fullName evidence="10">t(6)A37 threonylcarbamoyladenosine biosynthesis protein TsaE</fullName>
    </alternativeName>
</protein>